<sequence>MGRFSNLKDKLADAKDSVHIKILEAQLDREKKKEEKFEKNKKEFLDQVAKDAHKSGQPATVFEEGVWYILYPDGRKEPMAQPKE</sequence>
<proteinExistence type="predicted"/>
<dbReference type="Proteomes" id="UP001241377">
    <property type="component" value="Unassembled WGS sequence"/>
</dbReference>
<dbReference type="EMBL" id="JASBWR010000104">
    <property type="protein sequence ID" value="KAJ9095133.1"/>
    <property type="molecule type" value="Genomic_DNA"/>
</dbReference>
<protein>
    <submittedName>
        <fullName evidence="1">Uncharacterized protein</fullName>
    </submittedName>
</protein>
<organism evidence="1 2">
    <name type="scientific">Naganishia cerealis</name>
    <dbReference type="NCBI Taxonomy" id="610337"/>
    <lineage>
        <taxon>Eukaryota</taxon>
        <taxon>Fungi</taxon>
        <taxon>Dikarya</taxon>
        <taxon>Basidiomycota</taxon>
        <taxon>Agaricomycotina</taxon>
        <taxon>Tremellomycetes</taxon>
        <taxon>Filobasidiales</taxon>
        <taxon>Filobasidiaceae</taxon>
        <taxon>Naganishia</taxon>
    </lineage>
</organism>
<accession>A0ACC2V7U0</accession>
<evidence type="ECO:0000313" key="2">
    <source>
        <dbReference type="Proteomes" id="UP001241377"/>
    </source>
</evidence>
<evidence type="ECO:0000313" key="1">
    <source>
        <dbReference type="EMBL" id="KAJ9095133.1"/>
    </source>
</evidence>
<name>A0ACC2V7U0_9TREE</name>
<keyword evidence="2" id="KW-1185">Reference proteome</keyword>
<comment type="caution">
    <text evidence="1">The sequence shown here is derived from an EMBL/GenBank/DDBJ whole genome shotgun (WGS) entry which is preliminary data.</text>
</comment>
<gene>
    <name evidence="1" type="ORF">QFC19_007701</name>
</gene>
<reference evidence="1" key="1">
    <citation type="submission" date="2023-04" db="EMBL/GenBank/DDBJ databases">
        <title>Draft Genome sequencing of Naganishia species isolated from polar environments using Oxford Nanopore Technology.</title>
        <authorList>
            <person name="Leo P."/>
            <person name="Venkateswaran K."/>
        </authorList>
    </citation>
    <scope>NUCLEOTIDE SEQUENCE</scope>
    <source>
        <strain evidence="1">MNA-CCFEE 5261</strain>
    </source>
</reference>